<reference evidence="7 8" key="1">
    <citation type="submission" date="2014-11" db="EMBL/GenBank/DDBJ databases">
        <title>A Rickettsiales Symbiont of Amoebae With Ancient Features.</title>
        <authorList>
            <person name="Schulz F."/>
            <person name="Martijn J."/>
            <person name="Wascher F."/>
            <person name="Kostanjsek R."/>
            <person name="Ettema T.J."/>
            <person name="Horn M."/>
        </authorList>
    </citation>
    <scope>NUCLEOTIDE SEQUENCE [LARGE SCALE GENOMIC DNA]</scope>
    <source>
        <strain evidence="7 8">UWC36</strain>
    </source>
</reference>
<dbReference type="GO" id="GO:0005737">
    <property type="term" value="C:cytoplasm"/>
    <property type="evidence" value="ECO:0007669"/>
    <property type="project" value="UniProtKB-ARBA"/>
</dbReference>
<dbReference type="RefSeq" id="WP_053332537.1">
    <property type="nucleotide sequence ID" value="NZ_JSWE01000092.1"/>
</dbReference>
<dbReference type="GO" id="GO:0046872">
    <property type="term" value="F:metal ion binding"/>
    <property type="evidence" value="ECO:0007669"/>
    <property type="project" value="UniProtKB-KW"/>
</dbReference>
<feature type="domain" description="Creatinase N-terminal" evidence="5">
    <location>
        <begin position="5"/>
        <end position="131"/>
    </location>
</feature>
<dbReference type="SUPFAM" id="SSF53092">
    <property type="entry name" value="Creatinase/prolidase N-terminal domain"/>
    <property type="match status" value="1"/>
</dbReference>
<sequence length="576" mass="66177">MQDKILNLRALFPTYNIDGYIIPSSDEFNNEYLPKHLKRLRWLTGFTGSNGLCIITDKFKAFFTDGRYLIQAETELGDDYQIFNMTNEDYTKFFTSIKGSKLGFDPNLLTKSAYDHYCSLAKKLNIELIPLPKNLIDEIWLDKPLPKKSNIIELGLEFVGLSREEKIKQVLENFSDCADYLLLTSLDSICWLLNIRADDISYTPFLLSYLIMDKEGNLELFLDQNNQDFQLKNIKVRTFKELKPYYLELVNSNKKIALDLTSCSYWFFANAEREQIMSISDPCQMLKACKNKVEIKGFRDGHIEDGIALCKFLFWLEQNIDNGINEVSAAKKLLELRKEQKYFQYPSFGSISAFKQNGAIIHYHPTPRTCLKLTREGLYLIDSGGQYLNCTTDVTRVTCLGESSQEQTTNFTLVLKGFITLSKAVFPVSTTGLQLDALARYPLWQHGLNYLHGTGHGVGHFLSVHEKPNNISPAKRSYVALKPGMITSIEPGFYKQGEYGIRIENLALVKESLYSGFLEFESLTLAPIENRLIDINLLNNAEKTWLNNYHEKVYNNIAPHLNREEKKWLKDKTDPL</sequence>
<keyword evidence="2" id="KW-0479">Metal-binding</keyword>
<evidence type="ECO:0000259" key="6">
    <source>
        <dbReference type="Pfam" id="PF16188"/>
    </source>
</evidence>
<comment type="caution">
    <text evidence="7">The sequence shown here is derived from an EMBL/GenBank/DDBJ whole genome shotgun (WGS) entry which is preliminary data.</text>
</comment>
<dbReference type="PANTHER" id="PTHR43763">
    <property type="entry name" value="XAA-PRO AMINOPEPTIDASE 1"/>
    <property type="match status" value="1"/>
</dbReference>
<evidence type="ECO:0000313" key="8">
    <source>
        <dbReference type="Proteomes" id="UP000031258"/>
    </source>
</evidence>
<dbReference type="InterPro" id="IPR000587">
    <property type="entry name" value="Creatinase_N"/>
</dbReference>
<dbReference type="SUPFAM" id="SSF55920">
    <property type="entry name" value="Creatinase/aminopeptidase"/>
    <property type="match status" value="1"/>
</dbReference>
<name>A0A0C1QZR2_9RICK</name>
<dbReference type="InterPro" id="IPR050422">
    <property type="entry name" value="X-Pro_aminopeptidase_P"/>
</dbReference>
<dbReference type="STRING" id="86105.NF27_DP00440"/>
<organism evidence="7 8">
    <name type="scientific">Candidatus Jidaibacter acanthamoebae</name>
    <dbReference type="NCBI Taxonomy" id="86105"/>
    <lineage>
        <taxon>Bacteria</taxon>
        <taxon>Pseudomonadati</taxon>
        <taxon>Pseudomonadota</taxon>
        <taxon>Alphaproteobacteria</taxon>
        <taxon>Rickettsiales</taxon>
        <taxon>Candidatus Midichloriaceae</taxon>
        <taxon>Candidatus Jidaibacter</taxon>
    </lineage>
</organism>
<evidence type="ECO:0000259" key="5">
    <source>
        <dbReference type="Pfam" id="PF01321"/>
    </source>
</evidence>
<evidence type="ECO:0000256" key="2">
    <source>
        <dbReference type="ARBA" id="ARBA00022723"/>
    </source>
</evidence>
<evidence type="ECO:0000256" key="1">
    <source>
        <dbReference type="ARBA" id="ARBA00008766"/>
    </source>
</evidence>
<evidence type="ECO:0000259" key="4">
    <source>
        <dbReference type="Pfam" id="PF00557"/>
    </source>
</evidence>
<gene>
    <name evidence="7" type="ORF">NF27_DP00440</name>
</gene>
<dbReference type="InterPro" id="IPR032416">
    <property type="entry name" value="Peptidase_M24_C"/>
</dbReference>
<accession>A0A0C1QZR2</accession>
<dbReference type="Gene3D" id="3.90.230.10">
    <property type="entry name" value="Creatinase/methionine aminopeptidase superfamily"/>
    <property type="match status" value="1"/>
</dbReference>
<evidence type="ECO:0000313" key="7">
    <source>
        <dbReference type="EMBL" id="KIE05500.1"/>
    </source>
</evidence>
<keyword evidence="8" id="KW-1185">Reference proteome</keyword>
<dbReference type="PANTHER" id="PTHR43763:SF6">
    <property type="entry name" value="XAA-PRO AMINOPEPTIDASE 1"/>
    <property type="match status" value="1"/>
</dbReference>
<dbReference type="Pfam" id="PF16188">
    <property type="entry name" value="Peptidase_M24_C"/>
    <property type="match status" value="1"/>
</dbReference>
<dbReference type="InterPro" id="IPR000994">
    <property type="entry name" value="Pept_M24"/>
</dbReference>
<dbReference type="InterPro" id="IPR029149">
    <property type="entry name" value="Creatin/AminoP/Spt16_N"/>
</dbReference>
<dbReference type="CDD" id="cd01085">
    <property type="entry name" value="APP"/>
    <property type="match status" value="1"/>
</dbReference>
<dbReference type="GO" id="GO:0070006">
    <property type="term" value="F:metalloaminopeptidase activity"/>
    <property type="evidence" value="ECO:0007669"/>
    <property type="project" value="InterPro"/>
</dbReference>
<dbReference type="InterPro" id="IPR036005">
    <property type="entry name" value="Creatinase/aminopeptidase-like"/>
</dbReference>
<dbReference type="InterPro" id="IPR033740">
    <property type="entry name" value="Pept_M24B"/>
</dbReference>
<proteinExistence type="inferred from homology"/>
<comment type="similarity">
    <text evidence="1">Belongs to the peptidase M24B family.</text>
</comment>
<dbReference type="Pfam" id="PF00557">
    <property type="entry name" value="Peptidase_M24"/>
    <property type="match status" value="1"/>
</dbReference>
<dbReference type="EMBL" id="JSWE01000092">
    <property type="protein sequence ID" value="KIE05500.1"/>
    <property type="molecule type" value="Genomic_DNA"/>
</dbReference>
<dbReference type="AlphaFoldDB" id="A0A0C1QZR2"/>
<dbReference type="OrthoDB" id="9806388at2"/>
<feature type="domain" description="Peptidase M24" evidence="4">
    <location>
        <begin position="316"/>
        <end position="511"/>
    </location>
</feature>
<dbReference type="Proteomes" id="UP000031258">
    <property type="component" value="Unassembled WGS sequence"/>
</dbReference>
<dbReference type="PATRIC" id="fig|86105.3.peg.589"/>
<keyword evidence="3" id="KW-0378">Hydrolase</keyword>
<protein>
    <submittedName>
        <fullName evidence="7">Peptidase M24</fullName>
    </submittedName>
</protein>
<dbReference type="FunFam" id="3.90.230.10:FF:000009">
    <property type="entry name" value="xaa-Pro aminopeptidase 2"/>
    <property type="match status" value="1"/>
</dbReference>
<feature type="domain" description="Peptidase M24 C-terminal" evidence="6">
    <location>
        <begin position="516"/>
        <end position="576"/>
    </location>
</feature>
<dbReference type="Gene3D" id="3.40.350.10">
    <property type="entry name" value="Creatinase/prolidase N-terminal domain"/>
    <property type="match status" value="2"/>
</dbReference>
<dbReference type="Pfam" id="PF16189">
    <property type="entry name" value="Creatinase_N_2"/>
    <property type="match status" value="1"/>
</dbReference>
<dbReference type="Pfam" id="PF01321">
    <property type="entry name" value="Creatinase_N"/>
    <property type="match status" value="1"/>
</dbReference>
<evidence type="ECO:0000256" key="3">
    <source>
        <dbReference type="ARBA" id="ARBA00022801"/>
    </source>
</evidence>